<organism evidence="2 3">
    <name type="scientific">Streptosporangium minutum</name>
    <dbReference type="NCBI Taxonomy" id="569862"/>
    <lineage>
        <taxon>Bacteria</taxon>
        <taxon>Bacillati</taxon>
        <taxon>Actinomycetota</taxon>
        <taxon>Actinomycetes</taxon>
        <taxon>Streptosporangiales</taxon>
        <taxon>Streptosporangiaceae</taxon>
        <taxon>Streptosporangium</taxon>
    </lineage>
</organism>
<gene>
    <name evidence="2" type="ORF">CA984_18330</name>
</gene>
<dbReference type="AlphaFoldDB" id="A0A243RL06"/>
<accession>A0A243RL06</accession>
<evidence type="ECO:0000256" key="1">
    <source>
        <dbReference type="SAM" id="MobiDB-lite"/>
    </source>
</evidence>
<name>A0A243RL06_9ACTN</name>
<reference evidence="2 3" key="1">
    <citation type="submission" date="2017-05" db="EMBL/GenBank/DDBJ databases">
        <title>Biotechnological potential of actinobacteria isolated from South African environments.</title>
        <authorList>
            <person name="Le Roes-Hill M."/>
            <person name="Prins A."/>
            <person name="Durrell K.A."/>
        </authorList>
    </citation>
    <scope>NUCLEOTIDE SEQUENCE [LARGE SCALE GENOMIC DNA]</scope>
    <source>
        <strain evidence="2">M26</strain>
    </source>
</reference>
<comment type="caution">
    <text evidence="2">The sequence shown here is derived from an EMBL/GenBank/DDBJ whole genome shotgun (WGS) entry which is preliminary data.</text>
</comment>
<protein>
    <submittedName>
        <fullName evidence="2">Uncharacterized protein</fullName>
    </submittedName>
</protein>
<proteinExistence type="predicted"/>
<feature type="region of interest" description="Disordered" evidence="1">
    <location>
        <begin position="1"/>
        <end position="94"/>
    </location>
</feature>
<keyword evidence="3" id="KW-1185">Reference proteome</keyword>
<feature type="compositionally biased region" description="Low complexity" evidence="1">
    <location>
        <begin position="7"/>
        <end position="24"/>
    </location>
</feature>
<evidence type="ECO:0000313" key="3">
    <source>
        <dbReference type="Proteomes" id="UP000194761"/>
    </source>
</evidence>
<evidence type="ECO:0000313" key="2">
    <source>
        <dbReference type="EMBL" id="OUC95555.1"/>
    </source>
</evidence>
<feature type="compositionally biased region" description="Gly residues" evidence="1">
    <location>
        <begin position="25"/>
        <end position="46"/>
    </location>
</feature>
<dbReference type="Proteomes" id="UP000194761">
    <property type="component" value="Unassembled WGS sequence"/>
</dbReference>
<sequence length="94" mass="8888">MAEVETDGSGTTGAEVGGTEAAGSGTAGSGTAGSGTDGSGTDGSGTEGSAVGGVEATAPQVPADCRSRASWSTPWVRYSCSSSGGGTYRHEPPS</sequence>
<dbReference type="EMBL" id="NGFP01000078">
    <property type="protein sequence ID" value="OUC95555.1"/>
    <property type="molecule type" value="Genomic_DNA"/>
</dbReference>